<feature type="compositionally biased region" description="Basic and acidic residues" evidence="1">
    <location>
        <begin position="121"/>
        <end position="130"/>
    </location>
</feature>
<feature type="compositionally biased region" description="Low complexity" evidence="1">
    <location>
        <begin position="101"/>
        <end position="118"/>
    </location>
</feature>
<accession>A0ABQ2LKG8</accession>
<reference evidence="3" key="1">
    <citation type="journal article" date="2019" name="Int. J. Syst. Evol. Microbiol.">
        <title>The Global Catalogue of Microorganisms (GCM) 10K type strain sequencing project: providing services to taxonomists for standard genome sequencing and annotation.</title>
        <authorList>
            <consortium name="The Broad Institute Genomics Platform"/>
            <consortium name="The Broad Institute Genome Sequencing Center for Infectious Disease"/>
            <person name="Wu L."/>
            <person name="Ma J."/>
        </authorList>
    </citation>
    <scope>NUCLEOTIDE SEQUENCE [LARGE SCALE GENOMIC DNA]</scope>
    <source>
        <strain evidence="3">CGMCC 4.7349</strain>
    </source>
</reference>
<evidence type="ECO:0000313" key="3">
    <source>
        <dbReference type="Proteomes" id="UP000656881"/>
    </source>
</evidence>
<proteinExistence type="predicted"/>
<sequence length="130" mass="13125">MSHWGLLRGLGVAWEGRGPSGGGPSGACGLDPGSDFGASGLRGFGASLEGLVSGQVCGLVSGSGPAPRLPEGCRISGSQLGVWAGWRRAGSGREIKRRAWRPGTGSRGLRTGTRGPGTQDSKIRAPKAES</sequence>
<dbReference type="EMBL" id="BMNG01000003">
    <property type="protein sequence ID" value="GGO38581.1"/>
    <property type="molecule type" value="Genomic_DNA"/>
</dbReference>
<name>A0ABQ2LKG8_9ACTN</name>
<gene>
    <name evidence="2" type="ORF">GCM10012286_13850</name>
</gene>
<evidence type="ECO:0000313" key="2">
    <source>
        <dbReference type="EMBL" id="GGO38581.1"/>
    </source>
</evidence>
<evidence type="ECO:0000256" key="1">
    <source>
        <dbReference type="SAM" id="MobiDB-lite"/>
    </source>
</evidence>
<feature type="region of interest" description="Disordered" evidence="1">
    <location>
        <begin position="94"/>
        <end position="130"/>
    </location>
</feature>
<dbReference type="Proteomes" id="UP000656881">
    <property type="component" value="Unassembled WGS sequence"/>
</dbReference>
<comment type="caution">
    <text evidence="2">The sequence shown here is derived from an EMBL/GenBank/DDBJ whole genome shotgun (WGS) entry which is preliminary data.</text>
</comment>
<organism evidence="2 3">
    <name type="scientific">Streptomyces lasiicapitis</name>
    <dbReference type="NCBI Taxonomy" id="1923961"/>
    <lineage>
        <taxon>Bacteria</taxon>
        <taxon>Bacillati</taxon>
        <taxon>Actinomycetota</taxon>
        <taxon>Actinomycetes</taxon>
        <taxon>Kitasatosporales</taxon>
        <taxon>Streptomycetaceae</taxon>
        <taxon>Streptomyces</taxon>
    </lineage>
</organism>
<keyword evidence="3" id="KW-1185">Reference proteome</keyword>
<protein>
    <submittedName>
        <fullName evidence="2">Uncharacterized protein</fullName>
    </submittedName>
</protein>